<organism evidence="2 3">
    <name type="scientific">Cellulomonas gilvus (strain ATCC 13127 / NRRL B-14078)</name>
    <name type="common">Cellvibrio gilvus</name>
    <dbReference type="NCBI Taxonomy" id="593907"/>
    <lineage>
        <taxon>Bacteria</taxon>
        <taxon>Bacillati</taxon>
        <taxon>Actinomycetota</taxon>
        <taxon>Actinomycetes</taxon>
        <taxon>Micrococcales</taxon>
        <taxon>Cellulomonadaceae</taxon>
        <taxon>Cellulomonas</taxon>
    </lineage>
</organism>
<dbReference type="HOGENOM" id="CLU_112481_1_0_11"/>
<keyword evidence="3" id="KW-1185">Reference proteome</keyword>
<dbReference type="PANTHER" id="PTHR46623:SF6">
    <property type="entry name" value="ALPHA_BETA-HYDROLASES SUPERFAMILY PROTEIN"/>
    <property type="match status" value="1"/>
</dbReference>
<evidence type="ECO:0000259" key="1">
    <source>
        <dbReference type="Pfam" id="PF01738"/>
    </source>
</evidence>
<feature type="domain" description="Dienelactone hydrolase" evidence="1">
    <location>
        <begin position="60"/>
        <end position="191"/>
    </location>
</feature>
<dbReference type="STRING" id="593907.Celgi_1192"/>
<dbReference type="PANTHER" id="PTHR46623">
    <property type="entry name" value="CARBOXYMETHYLENEBUTENOLIDASE-RELATED"/>
    <property type="match status" value="1"/>
</dbReference>
<dbReference type="SUPFAM" id="SSF53474">
    <property type="entry name" value="alpha/beta-Hydrolases"/>
    <property type="match status" value="1"/>
</dbReference>
<dbReference type="Proteomes" id="UP000000485">
    <property type="component" value="Chromosome"/>
</dbReference>
<dbReference type="Pfam" id="PF01738">
    <property type="entry name" value="DLH"/>
    <property type="match status" value="1"/>
</dbReference>
<name>F8A1Q4_CELGA</name>
<evidence type="ECO:0000313" key="2">
    <source>
        <dbReference type="EMBL" id="AEI11711.1"/>
    </source>
</evidence>
<dbReference type="InterPro" id="IPR051049">
    <property type="entry name" value="Dienelactone_hydrolase-like"/>
</dbReference>
<dbReference type="KEGG" id="cga:Celgi_1192"/>
<sequence>MTTVVVLPSVLGLRQGVLDAAVLLREHGHVVHVLHPTGVPVDDDYTAAVARIEALDHAAVLAATVEQARSVPGPFAVLGFSHGVLLAEHLATSRPQDVCGAVLLGGAIPVEHLGAPWPPGVPVLVHETVDDPWRDEGFAEQLAADVEAAGGRAEVLHHPGSGHLFTDASLPAEYQPVEARVTWDRVLAFLAGLGV</sequence>
<dbReference type="InterPro" id="IPR002925">
    <property type="entry name" value="Dienelactn_hydro"/>
</dbReference>
<dbReference type="eggNOG" id="COG0412">
    <property type="taxonomic scope" value="Bacteria"/>
</dbReference>
<dbReference type="Gene3D" id="3.40.50.1820">
    <property type="entry name" value="alpha/beta hydrolase"/>
    <property type="match status" value="1"/>
</dbReference>
<dbReference type="OrthoDB" id="2834584at2"/>
<dbReference type="EMBL" id="CP002665">
    <property type="protein sequence ID" value="AEI11711.1"/>
    <property type="molecule type" value="Genomic_DNA"/>
</dbReference>
<dbReference type="AlphaFoldDB" id="F8A1Q4"/>
<protein>
    <submittedName>
        <fullName evidence="2">Dienelactone hydrolase</fullName>
    </submittedName>
</protein>
<accession>F8A1Q4</accession>
<evidence type="ECO:0000313" key="3">
    <source>
        <dbReference type="Proteomes" id="UP000000485"/>
    </source>
</evidence>
<proteinExistence type="predicted"/>
<gene>
    <name evidence="2" type="ordered locus">Celgi_1192</name>
</gene>
<reference evidence="3" key="1">
    <citation type="submission" date="2011-04" db="EMBL/GenBank/DDBJ databases">
        <title>Complete sequence of Cellvibrio gilvus ATCC 13127.</title>
        <authorList>
            <person name="Lucas S."/>
            <person name="Han J."/>
            <person name="Lapidus A."/>
            <person name="Cheng J.-F."/>
            <person name="Goodwin L."/>
            <person name="Pitluck S."/>
            <person name="Peters L."/>
            <person name="Munk A."/>
            <person name="Detter J.C."/>
            <person name="Han C."/>
            <person name="Tapia R."/>
            <person name="Land M."/>
            <person name="Hauser L."/>
            <person name="Kyrpides N."/>
            <person name="Ivanova N."/>
            <person name="Ovchinnikova G."/>
            <person name="Pagani I."/>
            <person name="Mead D."/>
            <person name="Brumm P."/>
            <person name="Woyke T."/>
        </authorList>
    </citation>
    <scope>NUCLEOTIDE SEQUENCE [LARGE SCALE GENOMIC DNA]</scope>
    <source>
        <strain evidence="3">ATCC 13127 / NRRL B-14078</strain>
    </source>
</reference>
<keyword evidence="2" id="KW-0378">Hydrolase</keyword>
<dbReference type="GO" id="GO:0016787">
    <property type="term" value="F:hydrolase activity"/>
    <property type="evidence" value="ECO:0007669"/>
    <property type="project" value="UniProtKB-KW"/>
</dbReference>
<dbReference type="InterPro" id="IPR029058">
    <property type="entry name" value="AB_hydrolase_fold"/>
</dbReference>